<name>A0A4C1XJH2_EUMVA</name>
<gene>
    <name evidence="1" type="ORF">EVAR_41911_1</name>
</gene>
<sequence>MHPMSVRVEPRIKAIKYDREITLLEMAIPTTPDTSLQMCFIRTVRAQIRRDVNARPVVGADEGRARARPRRTSRGTNIGCMCDACFVKLECVILS</sequence>
<evidence type="ECO:0000313" key="2">
    <source>
        <dbReference type="Proteomes" id="UP000299102"/>
    </source>
</evidence>
<keyword evidence="2" id="KW-1185">Reference proteome</keyword>
<evidence type="ECO:0000313" key="1">
    <source>
        <dbReference type="EMBL" id="GBP63323.1"/>
    </source>
</evidence>
<accession>A0A4C1XJH2</accession>
<protein>
    <submittedName>
        <fullName evidence="1">Uncharacterized protein</fullName>
    </submittedName>
</protein>
<dbReference type="AlphaFoldDB" id="A0A4C1XJH2"/>
<organism evidence="1 2">
    <name type="scientific">Eumeta variegata</name>
    <name type="common">Bagworm moth</name>
    <name type="synonym">Eumeta japonica</name>
    <dbReference type="NCBI Taxonomy" id="151549"/>
    <lineage>
        <taxon>Eukaryota</taxon>
        <taxon>Metazoa</taxon>
        <taxon>Ecdysozoa</taxon>
        <taxon>Arthropoda</taxon>
        <taxon>Hexapoda</taxon>
        <taxon>Insecta</taxon>
        <taxon>Pterygota</taxon>
        <taxon>Neoptera</taxon>
        <taxon>Endopterygota</taxon>
        <taxon>Lepidoptera</taxon>
        <taxon>Glossata</taxon>
        <taxon>Ditrysia</taxon>
        <taxon>Tineoidea</taxon>
        <taxon>Psychidae</taxon>
        <taxon>Oiketicinae</taxon>
        <taxon>Eumeta</taxon>
    </lineage>
</organism>
<reference evidence="1 2" key="1">
    <citation type="journal article" date="2019" name="Commun. Biol.">
        <title>The bagworm genome reveals a unique fibroin gene that provides high tensile strength.</title>
        <authorList>
            <person name="Kono N."/>
            <person name="Nakamura H."/>
            <person name="Ohtoshi R."/>
            <person name="Tomita M."/>
            <person name="Numata K."/>
            <person name="Arakawa K."/>
        </authorList>
    </citation>
    <scope>NUCLEOTIDE SEQUENCE [LARGE SCALE GENOMIC DNA]</scope>
</reference>
<comment type="caution">
    <text evidence="1">The sequence shown here is derived from an EMBL/GenBank/DDBJ whole genome shotgun (WGS) entry which is preliminary data.</text>
</comment>
<dbReference type="Proteomes" id="UP000299102">
    <property type="component" value="Unassembled WGS sequence"/>
</dbReference>
<dbReference type="EMBL" id="BGZK01000867">
    <property type="protein sequence ID" value="GBP63323.1"/>
    <property type="molecule type" value="Genomic_DNA"/>
</dbReference>
<proteinExistence type="predicted"/>